<dbReference type="SUPFAM" id="SSF51735">
    <property type="entry name" value="NAD(P)-binding Rossmann-fold domains"/>
    <property type="match status" value="1"/>
</dbReference>
<dbReference type="Pfam" id="PF01370">
    <property type="entry name" value="Epimerase"/>
    <property type="match status" value="1"/>
</dbReference>
<dbReference type="InterPro" id="IPR001509">
    <property type="entry name" value="Epimerase_deHydtase"/>
</dbReference>
<dbReference type="PANTHER" id="PTHR43245">
    <property type="entry name" value="BIFUNCTIONAL POLYMYXIN RESISTANCE PROTEIN ARNA"/>
    <property type="match status" value="1"/>
</dbReference>
<dbReference type="PANTHER" id="PTHR43245:SF51">
    <property type="entry name" value="SHORT CHAIN DEHYDROGENASE_REDUCTASE FAMILY 42E, MEMBER 2"/>
    <property type="match status" value="1"/>
</dbReference>
<accession>X1K6M5</accession>
<organism evidence="2">
    <name type="scientific">marine sediment metagenome</name>
    <dbReference type="NCBI Taxonomy" id="412755"/>
    <lineage>
        <taxon>unclassified sequences</taxon>
        <taxon>metagenomes</taxon>
        <taxon>ecological metagenomes</taxon>
    </lineage>
</organism>
<evidence type="ECO:0000259" key="1">
    <source>
        <dbReference type="Pfam" id="PF01370"/>
    </source>
</evidence>
<dbReference type="AlphaFoldDB" id="X1K6M5"/>
<dbReference type="Gene3D" id="3.40.50.720">
    <property type="entry name" value="NAD(P)-binding Rossmann-like Domain"/>
    <property type="match status" value="1"/>
</dbReference>
<feature type="non-terminal residue" evidence="2">
    <location>
        <position position="204"/>
    </location>
</feature>
<dbReference type="InterPro" id="IPR036291">
    <property type="entry name" value="NAD(P)-bd_dom_sf"/>
</dbReference>
<dbReference type="InterPro" id="IPR050177">
    <property type="entry name" value="Lipid_A_modif_metabolic_enz"/>
</dbReference>
<sequence length="204" mass="22962">MEILVTGASGFLGTALVERLLMKGHTVYGLSRHPPEAQDNFVPLVGDILESNLGLTPVPYIKLPHFDAVHHLAAIHKLSEDRDGSIWKTNIDGTRNVIEFCEKEAITHLLFTSTAYTLGRNIYEKSKALCERMVTDSRIPRVTIFKPSIIMGTKAHFYPGHFSQFILALIKFHQKADPIRRKIEGTLRLPIFEPVHRVRGNPDG</sequence>
<reference evidence="2" key="1">
    <citation type="journal article" date="2014" name="Front. Microbiol.">
        <title>High frequency of phylogenetically diverse reductive dehalogenase-homologous genes in deep subseafloor sedimentary metagenomes.</title>
        <authorList>
            <person name="Kawai M."/>
            <person name="Futagami T."/>
            <person name="Toyoda A."/>
            <person name="Takaki Y."/>
            <person name="Nishi S."/>
            <person name="Hori S."/>
            <person name="Arai W."/>
            <person name="Tsubouchi T."/>
            <person name="Morono Y."/>
            <person name="Uchiyama I."/>
            <person name="Ito T."/>
            <person name="Fujiyama A."/>
            <person name="Inagaki F."/>
            <person name="Takami H."/>
        </authorList>
    </citation>
    <scope>NUCLEOTIDE SEQUENCE</scope>
    <source>
        <strain evidence="2">Expedition CK06-06</strain>
    </source>
</reference>
<feature type="domain" description="NAD-dependent epimerase/dehydratase" evidence="1">
    <location>
        <begin position="3"/>
        <end position="122"/>
    </location>
</feature>
<proteinExistence type="predicted"/>
<dbReference type="EMBL" id="BARV01010903">
    <property type="protein sequence ID" value="GAI02667.1"/>
    <property type="molecule type" value="Genomic_DNA"/>
</dbReference>
<gene>
    <name evidence="2" type="ORF">S06H3_20919</name>
</gene>
<evidence type="ECO:0000313" key="2">
    <source>
        <dbReference type="EMBL" id="GAI02667.1"/>
    </source>
</evidence>
<comment type="caution">
    <text evidence="2">The sequence shown here is derived from an EMBL/GenBank/DDBJ whole genome shotgun (WGS) entry which is preliminary data.</text>
</comment>
<name>X1K6M5_9ZZZZ</name>
<protein>
    <recommendedName>
        <fullName evidence="1">NAD-dependent epimerase/dehydratase domain-containing protein</fullName>
    </recommendedName>
</protein>